<keyword evidence="2" id="KW-0238">DNA-binding</keyword>
<feature type="domain" description="GntR C-terminal" evidence="4">
    <location>
        <begin position="57"/>
        <end position="181"/>
    </location>
</feature>
<dbReference type="EMBL" id="LGCL01000002">
    <property type="protein sequence ID" value="KPL81096.1"/>
    <property type="molecule type" value="Genomic_DNA"/>
</dbReference>
<dbReference type="Pfam" id="PF07729">
    <property type="entry name" value="FCD"/>
    <property type="match status" value="1"/>
</dbReference>
<dbReference type="AlphaFoldDB" id="A0A0P6XDN4"/>
<reference evidence="5 6" key="1">
    <citation type="submission" date="2015-07" db="EMBL/GenBank/DDBJ databases">
        <title>Genome sequence of Ornatilinea apprima DSM 23815.</title>
        <authorList>
            <person name="Hemp J."/>
            <person name="Ward L.M."/>
            <person name="Pace L.A."/>
            <person name="Fischer W.W."/>
        </authorList>
    </citation>
    <scope>NUCLEOTIDE SEQUENCE [LARGE SCALE GENOMIC DNA]</scope>
    <source>
        <strain evidence="5 6">P3M-1</strain>
    </source>
</reference>
<evidence type="ECO:0000313" key="5">
    <source>
        <dbReference type="EMBL" id="KPL81096.1"/>
    </source>
</evidence>
<dbReference type="STRING" id="1134406.ADN00_00795"/>
<keyword evidence="3" id="KW-0804">Transcription</keyword>
<dbReference type="PANTHER" id="PTHR43537">
    <property type="entry name" value="TRANSCRIPTIONAL REGULATOR, GNTR FAMILY"/>
    <property type="match status" value="1"/>
</dbReference>
<dbReference type="PANTHER" id="PTHR43537:SF24">
    <property type="entry name" value="GLUCONATE OPERON TRANSCRIPTIONAL REPRESSOR"/>
    <property type="match status" value="1"/>
</dbReference>
<dbReference type="InterPro" id="IPR008920">
    <property type="entry name" value="TF_FadR/GntR_C"/>
</dbReference>
<dbReference type="Proteomes" id="UP000050417">
    <property type="component" value="Unassembled WGS sequence"/>
</dbReference>
<protein>
    <recommendedName>
        <fullName evidence="4">GntR C-terminal domain-containing protein</fullName>
    </recommendedName>
</protein>
<dbReference type="SMART" id="SM00895">
    <property type="entry name" value="FCD"/>
    <property type="match status" value="1"/>
</dbReference>
<evidence type="ECO:0000256" key="1">
    <source>
        <dbReference type="ARBA" id="ARBA00023015"/>
    </source>
</evidence>
<sequence>MGVSTASVREQLEVARALKLVEVKPRTGIKPLPYNFSDAIHISLNYAIEVNPELFRDFSDLRKKIEAAYWYEVAAQVTGEDIHYLNQLVDRAMEKLRSRPPQIPQWEHRELHITLYKRLRNPFVLGLLEAYWDMYEQAGLNSFVDLAYLEAVWQYHQSIVSALEKGDLVGGYKMLTEHMNLLYQRPHDDSRQKFE</sequence>
<comment type="caution">
    <text evidence="5">The sequence shown here is derived from an EMBL/GenBank/DDBJ whole genome shotgun (WGS) entry which is preliminary data.</text>
</comment>
<proteinExistence type="predicted"/>
<evidence type="ECO:0000313" key="6">
    <source>
        <dbReference type="Proteomes" id="UP000050417"/>
    </source>
</evidence>
<keyword evidence="6" id="KW-1185">Reference proteome</keyword>
<gene>
    <name evidence="5" type="ORF">ADN00_00795</name>
</gene>
<evidence type="ECO:0000259" key="4">
    <source>
        <dbReference type="SMART" id="SM00895"/>
    </source>
</evidence>
<dbReference type="InterPro" id="IPR011711">
    <property type="entry name" value="GntR_C"/>
</dbReference>
<accession>A0A0P6XDN4</accession>
<name>A0A0P6XDN4_9CHLR</name>
<organism evidence="5 6">
    <name type="scientific">Ornatilinea apprima</name>
    <dbReference type="NCBI Taxonomy" id="1134406"/>
    <lineage>
        <taxon>Bacteria</taxon>
        <taxon>Bacillati</taxon>
        <taxon>Chloroflexota</taxon>
        <taxon>Anaerolineae</taxon>
        <taxon>Anaerolineales</taxon>
        <taxon>Anaerolineaceae</taxon>
        <taxon>Ornatilinea</taxon>
    </lineage>
</organism>
<dbReference type="GO" id="GO:0003677">
    <property type="term" value="F:DNA binding"/>
    <property type="evidence" value="ECO:0007669"/>
    <property type="project" value="UniProtKB-KW"/>
</dbReference>
<evidence type="ECO:0000256" key="2">
    <source>
        <dbReference type="ARBA" id="ARBA00023125"/>
    </source>
</evidence>
<evidence type="ECO:0000256" key="3">
    <source>
        <dbReference type="ARBA" id="ARBA00023163"/>
    </source>
</evidence>
<dbReference type="Gene3D" id="1.20.120.530">
    <property type="entry name" value="GntR ligand-binding domain-like"/>
    <property type="match status" value="1"/>
</dbReference>
<dbReference type="SUPFAM" id="SSF48008">
    <property type="entry name" value="GntR ligand-binding domain-like"/>
    <property type="match status" value="1"/>
</dbReference>
<keyword evidence="1" id="KW-0805">Transcription regulation</keyword>